<dbReference type="Pfam" id="PF00732">
    <property type="entry name" value="GMC_oxred_N"/>
    <property type="match status" value="1"/>
</dbReference>
<keyword evidence="4" id="KW-0560">Oxidoreductase</keyword>
<accession>A0A5S4GD61</accession>
<keyword evidence="7" id="KW-1185">Reference proteome</keyword>
<keyword evidence="3" id="KW-0274">FAD</keyword>
<dbReference type="PRINTS" id="PR00411">
    <property type="entry name" value="PNDRDTASEI"/>
</dbReference>
<evidence type="ECO:0000256" key="3">
    <source>
        <dbReference type="ARBA" id="ARBA00022827"/>
    </source>
</evidence>
<dbReference type="PANTHER" id="PTHR46056:SF12">
    <property type="entry name" value="LONG-CHAIN-ALCOHOL OXIDASE"/>
    <property type="match status" value="1"/>
</dbReference>
<sequence>MAAGRHRPRGGGPAVSTMAGTVSVLLGIDDDAELARVTAGAEAIARALPGPARLGIAAGTGALDALARLAVGRPIDRLDAGRRDALCALLAARPAAARVIEAVKAPLLLAAGTGLLPGPPEPGGLVRPDAALDCTPSAGWPACATADAVVVGSGAGGAMAARTLARRGLSVVVLEEGRRFTAAEFRERRPLDRFLDLYRDGGTAVALGRPPVLLPEGRAVGGTTVVNSGTCYRTPGRVLRRWASLGVPVEDFGAHLDEVEATLRVARQPVGPLGRNGLLALAGAERLGWRAAPLRRNAPGCMGSAQCAVGCPHNAKYGVHLNALPQACEAGARIVTHARVERILVERGTATGVRARRPDGTAFEILAPRIVVAAGATQTPLLLRRSGLGGHPELGRGMAVHPATNMAGRFAEPVESWRGVMQSVGIEELHGDGVLIEATATPPGMTSFPLPGIGRRLRGELAGAHRLAVLGAMIADAPSGRVLGARRRALLRYDLAPRDAGRLRRAMTAMGRVLFAAGAEEVLTGLARDPVVRDEDQLVRAVAAAAPADLHLAGFHPTGTARLGAAAAAAPVDPAGRLRGVRGVHVADASVLPTCPEVNPQLTIMAMASRIAAGIA</sequence>
<protein>
    <submittedName>
        <fullName evidence="6">FAD-binding protein</fullName>
    </submittedName>
</protein>
<dbReference type="Pfam" id="PF05199">
    <property type="entry name" value="GMC_oxred_C"/>
    <property type="match status" value="1"/>
</dbReference>
<evidence type="ECO:0000313" key="6">
    <source>
        <dbReference type="EMBL" id="TMR30702.1"/>
    </source>
</evidence>
<gene>
    <name evidence="6" type="ORF">ETD96_33210</name>
</gene>
<dbReference type="PROSITE" id="PS00624">
    <property type="entry name" value="GMC_OXRED_2"/>
    <property type="match status" value="1"/>
</dbReference>
<dbReference type="AlphaFoldDB" id="A0A5S4GD61"/>
<dbReference type="InterPro" id="IPR007867">
    <property type="entry name" value="GMC_OxRtase_C"/>
</dbReference>
<comment type="similarity">
    <text evidence="1">Belongs to the GMC oxidoreductase family.</text>
</comment>
<name>A0A5S4GD61_9ACTN</name>
<dbReference type="InterPro" id="IPR036188">
    <property type="entry name" value="FAD/NAD-bd_sf"/>
</dbReference>
<keyword evidence="2" id="KW-0285">Flavoprotein</keyword>
<dbReference type="Gene3D" id="3.50.50.60">
    <property type="entry name" value="FAD/NAD(P)-binding domain"/>
    <property type="match status" value="2"/>
</dbReference>
<evidence type="ECO:0000256" key="1">
    <source>
        <dbReference type="ARBA" id="ARBA00010790"/>
    </source>
</evidence>
<proteinExistence type="inferred from homology"/>
<evidence type="ECO:0000313" key="7">
    <source>
        <dbReference type="Proteomes" id="UP000305238"/>
    </source>
</evidence>
<comment type="caution">
    <text evidence="6">The sequence shown here is derived from an EMBL/GenBank/DDBJ whole genome shotgun (WGS) entry which is preliminary data.</text>
</comment>
<evidence type="ECO:0000256" key="2">
    <source>
        <dbReference type="ARBA" id="ARBA00022630"/>
    </source>
</evidence>
<dbReference type="EMBL" id="VCKZ01000331">
    <property type="protein sequence ID" value="TMR30702.1"/>
    <property type="molecule type" value="Genomic_DNA"/>
</dbReference>
<dbReference type="Gene3D" id="3.30.410.40">
    <property type="match status" value="1"/>
</dbReference>
<reference evidence="6 7" key="1">
    <citation type="submission" date="2019-05" db="EMBL/GenBank/DDBJ databases">
        <title>Draft genome sequence of Actinomadura geliboluensis A8036.</title>
        <authorList>
            <person name="Saricaoglu S."/>
            <person name="Isik K."/>
        </authorList>
    </citation>
    <scope>NUCLEOTIDE SEQUENCE [LARGE SCALE GENOMIC DNA]</scope>
    <source>
        <strain evidence="6 7">A8036</strain>
    </source>
</reference>
<evidence type="ECO:0000259" key="5">
    <source>
        <dbReference type="PROSITE" id="PS00624"/>
    </source>
</evidence>
<dbReference type="GO" id="GO:0050660">
    <property type="term" value="F:flavin adenine dinucleotide binding"/>
    <property type="evidence" value="ECO:0007669"/>
    <property type="project" value="InterPro"/>
</dbReference>
<dbReference type="OrthoDB" id="9798604at2"/>
<dbReference type="Proteomes" id="UP000305238">
    <property type="component" value="Unassembled WGS sequence"/>
</dbReference>
<organism evidence="6 7">
    <name type="scientific">Actinomadura geliboluensis</name>
    <dbReference type="NCBI Taxonomy" id="882440"/>
    <lineage>
        <taxon>Bacteria</taxon>
        <taxon>Bacillati</taxon>
        <taxon>Actinomycetota</taxon>
        <taxon>Actinomycetes</taxon>
        <taxon>Streptosporangiales</taxon>
        <taxon>Thermomonosporaceae</taxon>
        <taxon>Actinomadura</taxon>
    </lineage>
</organism>
<dbReference type="SUPFAM" id="SSF51905">
    <property type="entry name" value="FAD/NAD(P)-binding domain"/>
    <property type="match status" value="1"/>
</dbReference>
<evidence type="ECO:0000256" key="4">
    <source>
        <dbReference type="ARBA" id="ARBA00023002"/>
    </source>
</evidence>
<dbReference type="Pfam" id="PF13450">
    <property type="entry name" value="NAD_binding_8"/>
    <property type="match status" value="1"/>
</dbReference>
<dbReference type="InterPro" id="IPR000172">
    <property type="entry name" value="GMC_OxRdtase_N"/>
</dbReference>
<dbReference type="GO" id="GO:0016614">
    <property type="term" value="F:oxidoreductase activity, acting on CH-OH group of donors"/>
    <property type="evidence" value="ECO:0007669"/>
    <property type="project" value="InterPro"/>
</dbReference>
<feature type="domain" description="Glucose-methanol-choline oxidoreductase N-terminal" evidence="5">
    <location>
        <begin position="375"/>
        <end position="389"/>
    </location>
</feature>
<dbReference type="PANTHER" id="PTHR46056">
    <property type="entry name" value="LONG-CHAIN-ALCOHOL OXIDASE"/>
    <property type="match status" value="1"/>
</dbReference>